<dbReference type="Pfam" id="PF02687">
    <property type="entry name" value="FtsX"/>
    <property type="match status" value="1"/>
</dbReference>
<name>A0A0D0RSE8_PSEFL</name>
<dbReference type="PANTHER" id="PTHR30489">
    <property type="entry name" value="LIPOPROTEIN-RELEASING SYSTEM TRANSMEMBRANE PROTEIN LOLE"/>
    <property type="match status" value="1"/>
</dbReference>
<dbReference type="PANTHER" id="PTHR30489:SF0">
    <property type="entry name" value="LIPOPROTEIN-RELEASING SYSTEM TRANSMEMBRANE PROTEIN LOLE"/>
    <property type="match status" value="1"/>
</dbReference>
<evidence type="ECO:0000259" key="8">
    <source>
        <dbReference type="Pfam" id="PF02687"/>
    </source>
</evidence>
<dbReference type="Proteomes" id="UP000032210">
    <property type="component" value="Unassembled WGS sequence"/>
</dbReference>
<feature type="transmembrane region" description="Helical" evidence="7">
    <location>
        <begin position="265"/>
        <end position="290"/>
    </location>
</feature>
<dbReference type="PATRIC" id="fig|294.125.peg.1962"/>
<reference evidence="9 10" key="1">
    <citation type="submission" date="2015-01" db="EMBL/GenBank/DDBJ databases">
        <title>Genome sequence of the beneficial rhizobacterium Pseudomonas fluorescens 2-79.</title>
        <authorList>
            <person name="Thuermer A."/>
            <person name="Daniel R."/>
        </authorList>
    </citation>
    <scope>NUCLEOTIDE SEQUENCE [LARGE SCALE GENOMIC DNA]</scope>
    <source>
        <strain evidence="9 10">2-79</strain>
    </source>
</reference>
<dbReference type="GO" id="GO:0044874">
    <property type="term" value="P:lipoprotein localization to outer membrane"/>
    <property type="evidence" value="ECO:0007669"/>
    <property type="project" value="TreeGrafter"/>
</dbReference>
<dbReference type="RefSeq" id="WP_043048088.1">
    <property type="nucleotide sequence ID" value="NZ_JXCQ01000013.1"/>
</dbReference>
<evidence type="ECO:0000256" key="4">
    <source>
        <dbReference type="ARBA" id="ARBA00022692"/>
    </source>
</evidence>
<feature type="transmembrane region" description="Helical" evidence="7">
    <location>
        <begin position="20"/>
        <end position="41"/>
    </location>
</feature>
<dbReference type="EMBL" id="JXCQ01000013">
    <property type="protein sequence ID" value="KIR22412.1"/>
    <property type="molecule type" value="Genomic_DNA"/>
</dbReference>
<keyword evidence="6 7" id="KW-0472">Membrane</keyword>
<evidence type="ECO:0000313" key="10">
    <source>
        <dbReference type="Proteomes" id="UP000032210"/>
    </source>
</evidence>
<evidence type="ECO:0000256" key="7">
    <source>
        <dbReference type="SAM" id="Phobius"/>
    </source>
</evidence>
<evidence type="ECO:0000256" key="5">
    <source>
        <dbReference type="ARBA" id="ARBA00022989"/>
    </source>
</evidence>
<feature type="transmembrane region" description="Helical" evidence="7">
    <location>
        <begin position="355"/>
        <end position="376"/>
    </location>
</feature>
<comment type="caution">
    <text evidence="9">The sequence shown here is derived from an EMBL/GenBank/DDBJ whole genome shotgun (WGS) entry which is preliminary data.</text>
</comment>
<evidence type="ECO:0000256" key="2">
    <source>
        <dbReference type="ARBA" id="ARBA00005236"/>
    </source>
</evidence>
<accession>A0A0D0RSE8</accession>
<evidence type="ECO:0000313" key="9">
    <source>
        <dbReference type="EMBL" id="KIR22412.1"/>
    </source>
</evidence>
<evidence type="ECO:0000256" key="1">
    <source>
        <dbReference type="ARBA" id="ARBA00004651"/>
    </source>
</evidence>
<dbReference type="InterPro" id="IPR003838">
    <property type="entry name" value="ABC3_permease_C"/>
</dbReference>
<evidence type="ECO:0000256" key="3">
    <source>
        <dbReference type="ARBA" id="ARBA00022475"/>
    </source>
</evidence>
<comment type="subcellular location">
    <subcellularLocation>
        <location evidence="1">Cell membrane</location>
        <topology evidence="1">Multi-pass membrane protein</topology>
    </subcellularLocation>
</comment>
<proteinExistence type="inferred from homology"/>
<dbReference type="AlphaFoldDB" id="A0A0D0RSE8"/>
<sequence>MRIGLITSLAWQDYRNDRWLSACSVLALVAVIAPLLVLFGLKFGLVSSLTERLETDPATREIIPLGGGRFSAAFIEQLGQRSDVAFALPRTRQIAATAQVGTLTLEMLPTAAGDPLLAGLPIPHGLDQIVLSHTAAEKLAARPGDWLETSFARQVAGQVQAQHMRLQVLAVLPLEAFARDGLFAGLGLLEAAEDYRDGRAVAALGWAGDAVGMSEQRVYPAFRLYARNLTDVEPLRVFFAGQNLLVSTQANTIAQVQSLSRNLSIVFWIIAGLALAGAFAAIFAATLAAVARKRRELSVLRLLGFSTGALLLFVLLQALYSAGFAAVLSGGLYGLAEAALNKLFVQVPGEYASHLLARHYGLALAAVLGVSAVAAASGGWRVARIQASEGIRDV</sequence>
<feature type="transmembrane region" description="Helical" evidence="7">
    <location>
        <begin position="302"/>
        <end position="335"/>
    </location>
</feature>
<keyword evidence="5 7" id="KW-1133">Transmembrane helix</keyword>
<gene>
    <name evidence="9" type="ORF">PFLU3_19120</name>
</gene>
<dbReference type="InterPro" id="IPR051447">
    <property type="entry name" value="Lipoprotein-release_system"/>
</dbReference>
<feature type="domain" description="ABC3 transporter permease C-terminal" evidence="8">
    <location>
        <begin position="269"/>
        <end position="386"/>
    </location>
</feature>
<protein>
    <recommendedName>
        <fullName evidence="8">ABC3 transporter permease C-terminal domain-containing protein</fullName>
    </recommendedName>
</protein>
<comment type="similarity">
    <text evidence="2">Belongs to the ABC-4 integral membrane protein family. LolC/E subfamily.</text>
</comment>
<dbReference type="GO" id="GO:0098797">
    <property type="term" value="C:plasma membrane protein complex"/>
    <property type="evidence" value="ECO:0007669"/>
    <property type="project" value="TreeGrafter"/>
</dbReference>
<keyword evidence="3" id="KW-1003">Cell membrane</keyword>
<keyword evidence="4 7" id="KW-0812">Transmembrane</keyword>
<evidence type="ECO:0000256" key="6">
    <source>
        <dbReference type="ARBA" id="ARBA00023136"/>
    </source>
</evidence>
<organism evidence="9 10">
    <name type="scientific">Pseudomonas fluorescens</name>
    <dbReference type="NCBI Taxonomy" id="294"/>
    <lineage>
        <taxon>Bacteria</taxon>
        <taxon>Pseudomonadati</taxon>
        <taxon>Pseudomonadota</taxon>
        <taxon>Gammaproteobacteria</taxon>
        <taxon>Pseudomonadales</taxon>
        <taxon>Pseudomonadaceae</taxon>
        <taxon>Pseudomonas</taxon>
    </lineage>
</organism>